<evidence type="ECO:0000313" key="2">
    <source>
        <dbReference type="Proteomes" id="UP000198990"/>
    </source>
</evidence>
<dbReference type="EMBL" id="FNZN01000004">
    <property type="protein sequence ID" value="SEL65503.1"/>
    <property type="molecule type" value="Genomic_DNA"/>
</dbReference>
<keyword evidence="2" id="KW-1185">Reference proteome</keyword>
<proteinExistence type="predicted"/>
<protein>
    <submittedName>
        <fullName evidence="1">Uncharacterized protein</fullName>
    </submittedName>
</protein>
<name>A0A1H7RZ63_9FLAO</name>
<gene>
    <name evidence="1" type="ORF">SAMN04488008_104440</name>
</gene>
<dbReference type="Proteomes" id="UP000198990">
    <property type="component" value="Unassembled WGS sequence"/>
</dbReference>
<evidence type="ECO:0000313" key="1">
    <source>
        <dbReference type="EMBL" id="SEL65503.1"/>
    </source>
</evidence>
<accession>A0A1H7RZ63</accession>
<sequence length="140" mass="16646">MSLIFMMIFGNCNSQEINVEDIKGNWRPFSLQKEQTFRYIEIFIDDTTFNYYDYKIGILPKKKFGIKDNSLFLENFKTNQLQEMGTLTILSDSTLRIGEEDGGFILEKINEKPTLEELIKSQVKDDYFQERLILRKENKY</sequence>
<reference evidence="2" key="1">
    <citation type="submission" date="2016-10" db="EMBL/GenBank/DDBJ databases">
        <authorList>
            <person name="Varghese N."/>
            <person name="Submissions S."/>
        </authorList>
    </citation>
    <scope>NUCLEOTIDE SEQUENCE [LARGE SCALE GENOMIC DNA]</scope>
    <source>
        <strain evidence="2">DSM 16471</strain>
    </source>
</reference>
<organism evidence="1 2">
    <name type="scientific">Maribacter orientalis</name>
    <dbReference type="NCBI Taxonomy" id="228957"/>
    <lineage>
        <taxon>Bacteria</taxon>
        <taxon>Pseudomonadati</taxon>
        <taxon>Bacteroidota</taxon>
        <taxon>Flavobacteriia</taxon>
        <taxon>Flavobacteriales</taxon>
        <taxon>Flavobacteriaceae</taxon>
        <taxon>Maribacter</taxon>
    </lineage>
</organism>
<dbReference type="AlphaFoldDB" id="A0A1H7RZ63"/>